<reference evidence="3" key="1">
    <citation type="submission" date="2025-08" db="UniProtKB">
        <authorList>
            <consortium name="RefSeq"/>
        </authorList>
    </citation>
    <scope>IDENTIFICATION</scope>
    <source>
        <tissue evidence="3">Whole body</tissue>
    </source>
</reference>
<evidence type="ECO:0000313" key="2">
    <source>
        <dbReference type="Proteomes" id="UP000694924"/>
    </source>
</evidence>
<sequence length="538" mass="60544">MCTAKVYTKKHVEPTFMKKLNNFILSLLKCLFIEFHSLFDYVVTFIFELCYGRHVSKIPPVTNPLLLESASKLAEKIRSKEIKAEVVVKAFIERCKEVDKYIHAIVEDRFKEAIEDAKQIDFELDAYKNMDDLIQQKPFLGVPYTTKESIKAEGLLHTMGMLNRKNHRSNADATVVHNMRRAGGILIAKTNVPELNQWVETRNILYGQTCNPYNTTRTVGGSSGGEGAIIASCGSAISIGSDIGGSTRLPAFYNGVFGLKPSEGVTSLKGVGLRNEYYPESMAEVGPICKFAEDLTPMLKVLVGEKISMLKLDDPVDVTKLRIFYQKSSGDIRTSRVCSSMRSAFDRTVKHFEEITKSPATKIKIPGSEYSFRLWRYWMTQEKADFKIDLTNGKSRADAVEEIKKLLFNKSDITFPALLKLIDADLLPKENPEWARNLTVEIRQYLLDILGRNGVLIYPSAPFPAVHHYSSFLRPYNFSYFALFNVLKFPAIQIPLGLDYDGLPLGIQVIAAPYHDHLCIAVAKELETAFGGWVQPPP</sequence>
<proteinExistence type="predicted"/>
<name>A0ABM1IMR4_POLDO</name>
<protein>
    <submittedName>
        <fullName evidence="3">Fatty-acid amide hydrolase 2-like</fullName>
    </submittedName>
</protein>
<evidence type="ECO:0000313" key="3">
    <source>
        <dbReference type="RefSeq" id="XP_015181501.1"/>
    </source>
</evidence>
<organism evidence="2 3">
    <name type="scientific">Polistes dominula</name>
    <name type="common">European paper wasp</name>
    <name type="synonym">Vespa dominula</name>
    <dbReference type="NCBI Taxonomy" id="743375"/>
    <lineage>
        <taxon>Eukaryota</taxon>
        <taxon>Metazoa</taxon>
        <taxon>Ecdysozoa</taxon>
        <taxon>Arthropoda</taxon>
        <taxon>Hexapoda</taxon>
        <taxon>Insecta</taxon>
        <taxon>Pterygota</taxon>
        <taxon>Neoptera</taxon>
        <taxon>Endopterygota</taxon>
        <taxon>Hymenoptera</taxon>
        <taxon>Apocrita</taxon>
        <taxon>Aculeata</taxon>
        <taxon>Vespoidea</taxon>
        <taxon>Vespidae</taxon>
        <taxon>Polistinae</taxon>
        <taxon>Polistini</taxon>
        <taxon>Polistes</taxon>
    </lineage>
</organism>
<dbReference type="PANTHER" id="PTHR43372:SF1">
    <property type="entry name" value="LD38433P"/>
    <property type="match status" value="1"/>
</dbReference>
<dbReference type="GeneID" id="107069062"/>
<dbReference type="Pfam" id="PF01425">
    <property type="entry name" value="Amidase"/>
    <property type="match status" value="1"/>
</dbReference>
<evidence type="ECO:0000259" key="1">
    <source>
        <dbReference type="Pfam" id="PF01425"/>
    </source>
</evidence>
<keyword evidence="2" id="KW-1185">Reference proteome</keyword>
<accession>A0ABM1IMR4</accession>
<dbReference type="PIRSF" id="PIRSF001221">
    <property type="entry name" value="Amidase_fungi"/>
    <property type="match status" value="1"/>
</dbReference>
<dbReference type="RefSeq" id="XP_015181501.1">
    <property type="nucleotide sequence ID" value="XM_015326015.1"/>
</dbReference>
<feature type="domain" description="Amidase" evidence="1">
    <location>
        <begin position="87"/>
        <end position="519"/>
    </location>
</feature>
<dbReference type="Proteomes" id="UP000694924">
    <property type="component" value="Unplaced"/>
</dbReference>
<gene>
    <name evidence="3" type="primary">LOC107069062</name>
</gene>
<dbReference type="PANTHER" id="PTHR43372">
    <property type="entry name" value="FATTY-ACID AMIDE HYDROLASE"/>
    <property type="match status" value="1"/>
</dbReference>
<dbReference type="InterPro" id="IPR052739">
    <property type="entry name" value="FAAH2"/>
</dbReference>
<dbReference type="InterPro" id="IPR023631">
    <property type="entry name" value="Amidase_dom"/>
</dbReference>
<dbReference type="InterPro" id="IPR036928">
    <property type="entry name" value="AS_sf"/>
</dbReference>
<dbReference type="SUPFAM" id="SSF75304">
    <property type="entry name" value="Amidase signature (AS) enzymes"/>
    <property type="match status" value="1"/>
</dbReference>
<dbReference type="Gene3D" id="3.90.1300.10">
    <property type="entry name" value="Amidase signature (AS) domain"/>
    <property type="match status" value="1"/>
</dbReference>